<feature type="transmembrane region" description="Helical" evidence="1">
    <location>
        <begin position="287"/>
        <end position="310"/>
    </location>
</feature>
<organism evidence="2 3">
    <name type="scientific">Paraoerskovia marina</name>
    <dbReference type="NCBI Taxonomy" id="545619"/>
    <lineage>
        <taxon>Bacteria</taxon>
        <taxon>Bacillati</taxon>
        <taxon>Actinomycetota</taxon>
        <taxon>Actinomycetes</taxon>
        <taxon>Micrococcales</taxon>
        <taxon>Cellulomonadaceae</taxon>
        <taxon>Paraoerskovia</taxon>
    </lineage>
</organism>
<evidence type="ECO:0000313" key="2">
    <source>
        <dbReference type="EMBL" id="SDS78126.1"/>
    </source>
</evidence>
<dbReference type="Proteomes" id="UP000185663">
    <property type="component" value="Chromosome I"/>
</dbReference>
<feature type="transmembrane region" description="Helical" evidence="1">
    <location>
        <begin position="20"/>
        <end position="41"/>
    </location>
</feature>
<feature type="transmembrane region" description="Helical" evidence="1">
    <location>
        <begin position="383"/>
        <end position="403"/>
    </location>
</feature>
<dbReference type="STRING" id="545619.SAMN04489860_2351"/>
<evidence type="ECO:0000313" key="3">
    <source>
        <dbReference type="Proteomes" id="UP000185663"/>
    </source>
</evidence>
<keyword evidence="1" id="KW-1133">Transmembrane helix</keyword>
<name>A0A1H1V181_9CELL</name>
<sequence>MSGRRGGLGTVLALQLRTSWLRLVLWIVGIVGVYAATLGAIDGLYPTAEALETYGATLDGDPTIAAINGIPYGATNLGGVTANEFGFIAAIALPLMALSLVVGQTRAQEESGLLELLRSREIGARAPWVSAFLVATAAFVVVGLGIFATALAGGVDAGAVGLYALSLTALGMVFAALAIFVGQFVWRGARVTSVGVAFLGIAFVARGVGNVDENAWKWLSPLAWQQETRPFDTDPRSWPLLLALGVAAALATAGLVLVGNRDLGAAFFGGRPGPARASRWGRSSLGLAVRAHLPAAVAWAVGAFGVGAVFGTFGDDVTEMVAANPELGAFLGEGEAADQYSTMLLLLVALMSLGLAGQGVAQIRAEETTGRIEPVLARSVSRVGWLATRGAVVAVGAAVTMLVGGVGVSLTGTVDGGATAGDLVVAAAAYVPAVLVLVGLGVCVVGVVPRLTWFVWLVLAYVVVVDLLGDTLDLPDWARALSPVHAVGRVPSDPVSGWTETWLAAIAVVLFVAGLVGFRRRDVPRT</sequence>
<feature type="transmembrane region" description="Helical" evidence="1">
    <location>
        <begin position="160"/>
        <end position="181"/>
    </location>
</feature>
<proteinExistence type="predicted"/>
<dbReference type="EMBL" id="LT629776">
    <property type="protein sequence ID" value="SDS78126.1"/>
    <property type="molecule type" value="Genomic_DNA"/>
</dbReference>
<feature type="transmembrane region" description="Helical" evidence="1">
    <location>
        <begin position="340"/>
        <end position="363"/>
    </location>
</feature>
<feature type="transmembrane region" description="Helical" evidence="1">
    <location>
        <begin position="423"/>
        <end position="444"/>
    </location>
</feature>
<feature type="transmembrane region" description="Helical" evidence="1">
    <location>
        <begin position="188"/>
        <end position="209"/>
    </location>
</feature>
<evidence type="ECO:0000256" key="1">
    <source>
        <dbReference type="SAM" id="Phobius"/>
    </source>
</evidence>
<dbReference type="OrthoDB" id="2014935at2"/>
<feature type="transmembrane region" description="Helical" evidence="1">
    <location>
        <begin position="501"/>
        <end position="518"/>
    </location>
</feature>
<accession>A0A1H1V181</accession>
<keyword evidence="1" id="KW-0472">Membrane</keyword>
<reference evidence="2 3" key="1">
    <citation type="submission" date="2016-10" db="EMBL/GenBank/DDBJ databases">
        <authorList>
            <person name="de Groot N.N."/>
        </authorList>
    </citation>
    <scope>NUCLEOTIDE SEQUENCE [LARGE SCALE GENOMIC DNA]</scope>
    <source>
        <strain evidence="2 3">DSM 22126</strain>
    </source>
</reference>
<feature type="transmembrane region" description="Helical" evidence="1">
    <location>
        <begin position="451"/>
        <end position="469"/>
    </location>
</feature>
<gene>
    <name evidence="2" type="ORF">SAMN04489860_2351</name>
</gene>
<feature type="transmembrane region" description="Helical" evidence="1">
    <location>
        <begin position="126"/>
        <end position="148"/>
    </location>
</feature>
<protein>
    <submittedName>
        <fullName evidence="2">ABC-2 type transport system permease protein</fullName>
    </submittedName>
</protein>
<dbReference type="RefSeq" id="WP_083372614.1">
    <property type="nucleotide sequence ID" value="NZ_LT629776.1"/>
</dbReference>
<feature type="transmembrane region" description="Helical" evidence="1">
    <location>
        <begin position="85"/>
        <end position="105"/>
    </location>
</feature>
<dbReference type="AlphaFoldDB" id="A0A1H1V181"/>
<keyword evidence="3" id="KW-1185">Reference proteome</keyword>
<keyword evidence="1" id="KW-0812">Transmembrane</keyword>
<feature type="transmembrane region" description="Helical" evidence="1">
    <location>
        <begin position="238"/>
        <end position="258"/>
    </location>
</feature>
<dbReference type="eggNOG" id="COG3559">
    <property type="taxonomic scope" value="Bacteria"/>
</dbReference>